<dbReference type="RefSeq" id="WP_071719279.1">
    <property type="nucleotide sequence ID" value="NZ_CBCSHB010000004.1"/>
</dbReference>
<proteinExistence type="predicted"/>
<dbReference type="Proteomes" id="UP000182788">
    <property type="component" value="Unassembled WGS sequence"/>
</dbReference>
<keyword evidence="1" id="KW-0812">Transmembrane</keyword>
<evidence type="ECO:0000313" key="2">
    <source>
        <dbReference type="EMBL" id="OJD77926.1"/>
    </source>
</evidence>
<feature type="transmembrane region" description="Helical" evidence="1">
    <location>
        <begin position="37"/>
        <end position="61"/>
    </location>
</feature>
<dbReference type="AlphaFoldDB" id="A0A1J9UGW8"/>
<evidence type="ECO:0000256" key="1">
    <source>
        <dbReference type="SAM" id="Phobius"/>
    </source>
</evidence>
<feature type="transmembrane region" description="Helical" evidence="1">
    <location>
        <begin position="6"/>
        <end position="25"/>
    </location>
</feature>
<sequence length="97" mass="10518">MTACVQLLMIFLFVIIMFSVINFLAISLSQHSVKRRIVAGFVFLLLTPTVFLTTTALASIFNKVGFGAANLSFSIAGIYILNGIAILLSSTFIIKKA</sequence>
<name>A0A1J9UGW8_9BACI</name>
<dbReference type="GeneID" id="87593092"/>
<feature type="transmembrane region" description="Helical" evidence="1">
    <location>
        <begin position="73"/>
        <end position="94"/>
    </location>
</feature>
<reference evidence="2 3" key="1">
    <citation type="submission" date="2016-06" db="EMBL/GenBank/DDBJ databases">
        <title>First insights into the genetic diversity and population structure of in the Bacillus cereus group bacteria from diverse marine environments.</title>
        <authorList>
            <person name="Liu Y."/>
            <person name="Lai Q."/>
            <person name="Shao Z."/>
        </authorList>
    </citation>
    <scope>NUCLEOTIDE SEQUENCE [LARGE SCALE GENOMIC DNA]</scope>
    <source>
        <strain evidence="2 3">NH24A2</strain>
    </source>
</reference>
<organism evidence="2 3">
    <name type="scientific">Bacillus paramycoides</name>
    <dbReference type="NCBI Taxonomy" id="2026194"/>
    <lineage>
        <taxon>Bacteria</taxon>
        <taxon>Bacillati</taxon>
        <taxon>Bacillota</taxon>
        <taxon>Bacilli</taxon>
        <taxon>Bacillales</taxon>
        <taxon>Bacillaceae</taxon>
        <taxon>Bacillus</taxon>
        <taxon>Bacillus cereus group</taxon>
    </lineage>
</organism>
<comment type="caution">
    <text evidence="2">The sequence shown here is derived from an EMBL/GenBank/DDBJ whole genome shotgun (WGS) entry which is preliminary data.</text>
</comment>
<dbReference type="EMBL" id="MAOI01000079">
    <property type="protein sequence ID" value="OJD77926.1"/>
    <property type="molecule type" value="Genomic_DNA"/>
</dbReference>
<keyword evidence="1" id="KW-1133">Transmembrane helix</keyword>
<protein>
    <submittedName>
        <fullName evidence="2">Uncharacterized protein</fullName>
    </submittedName>
</protein>
<accession>A0A1J9UGW8</accession>
<keyword evidence="1" id="KW-0472">Membrane</keyword>
<gene>
    <name evidence="2" type="ORF">BAU28_01440</name>
</gene>
<evidence type="ECO:0000313" key="3">
    <source>
        <dbReference type="Proteomes" id="UP000182788"/>
    </source>
</evidence>